<evidence type="ECO:0000313" key="10">
    <source>
        <dbReference type="EMBL" id="SMP50536.1"/>
    </source>
</evidence>
<protein>
    <submittedName>
        <fullName evidence="10">Arylsulfatase A</fullName>
    </submittedName>
</protein>
<dbReference type="CDD" id="cd16144">
    <property type="entry name" value="ARS_like"/>
    <property type="match status" value="1"/>
</dbReference>
<dbReference type="PANTHER" id="PTHR42693:SF42">
    <property type="entry name" value="ARYLSULFATASE G"/>
    <property type="match status" value="1"/>
</dbReference>
<dbReference type="SUPFAM" id="SSF53649">
    <property type="entry name" value="Alkaline phosphatase-like"/>
    <property type="match status" value="1"/>
</dbReference>
<feature type="chain" id="PRO_5046209894" evidence="8">
    <location>
        <begin position="20"/>
        <end position="480"/>
    </location>
</feature>
<dbReference type="InterPro" id="IPR000917">
    <property type="entry name" value="Sulfatase_N"/>
</dbReference>
<comment type="cofactor">
    <cofactor evidence="1">
        <name>Ca(2+)</name>
        <dbReference type="ChEBI" id="CHEBI:29108"/>
    </cofactor>
</comment>
<feature type="region of interest" description="Disordered" evidence="7">
    <location>
        <begin position="449"/>
        <end position="480"/>
    </location>
</feature>
<comment type="caution">
    <text evidence="10">The sequence shown here is derived from an EMBL/GenBank/DDBJ whole genome shotgun (WGS) entry which is preliminary data.</text>
</comment>
<dbReference type="Proteomes" id="UP001158067">
    <property type="component" value="Unassembled WGS sequence"/>
</dbReference>
<evidence type="ECO:0000256" key="7">
    <source>
        <dbReference type="SAM" id="MobiDB-lite"/>
    </source>
</evidence>
<dbReference type="RefSeq" id="WP_283431925.1">
    <property type="nucleotide sequence ID" value="NZ_FXUG01000003.1"/>
</dbReference>
<feature type="compositionally biased region" description="Basic residues" evidence="7">
    <location>
        <begin position="467"/>
        <end position="480"/>
    </location>
</feature>
<reference evidence="10 11" key="1">
    <citation type="submission" date="2017-05" db="EMBL/GenBank/DDBJ databases">
        <authorList>
            <person name="Varghese N."/>
            <person name="Submissions S."/>
        </authorList>
    </citation>
    <scope>NUCLEOTIDE SEQUENCE [LARGE SCALE GENOMIC DNA]</scope>
    <source>
        <strain evidence="10 11">DSM 25457</strain>
    </source>
</reference>
<keyword evidence="6" id="KW-0106">Calcium</keyword>
<proteinExistence type="inferred from homology"/>
<keyword evidence="5" id="KW-0378">Hydrolase</keyword>
<sequence length="480" mass="53639">MTRWILCLGLLLTPAIASADQTKTNFVFLLVDDLGWGDFGSYGAEFYETPNIDNLASQGMQFSNAYAACTVCSPSRAAILTGCYPARTHLTDWIAGHNHPKAKLSVPDWTMKMAHSRVLLPEALHEAGYSTAFFGKWHLMPIGAPDFDEHYPTAHGFDLNVGGREWGQPKGPGKYFSPFGMPNLDDGKPGDFLTDKLTDAAVDFLDNTTRDQPFLLYFSYYTLHGPIMCPPELEAKYTQKAKTFQNSKNEHLNAKRAGMVECLDNSVGRLMQKLDDLGIADNTVIILTGDNGGDYDKSTGGLRDYKGYSHEGAVREPLIVRWPGKTSAGSTCDETVIGTDFYPTMLEMAGLPPRDSEHLDGKSIVPLLTGSSTELDRDTVYWHYPHYHRTKPYGAIREGDWKLIEFFEDGRLELFNLKEDEQEANDLAESNPEKAQRLLKKLQAWRTSVDAQMMTDNPAYDPATADKKKRRPKQKQPAKS</sequence>
<evidence type="ECO:0000259" key="9">
    <source>
        <dbReference type="Pfam" id="PF00884"/>
    </source>
</evidence>
<dbReference type="EMBL" id="FXUG01000003">
    <property type="protein sequence ID" value="SMP50536.1"/>
    <property type="molecule type" value="Genomic_DNA"/>
</dbReference>
<dbReference type="InterPro" id="IPR017850">
    <property type="entry name" value="Alkaline_phosphatase_core_sf"/>
</dbReference>
<evidence type="ECO:0000256" key="5">
    <source>
        <dbReference type="ARBA" id="ARBA00022801"/>
    </source>
</evidence>
<gene>
    <name evidence="10" type="ORF">SAMN06265222_103117</name>
</gene>
<evidence type="ECO:0000256" key="4">
    <source>
        <dbReference type="ARBA" id="ARBA00022729"/>
    </source>
</evidence>
<dbReference type="Pfam" id="PF00884">
    <property type="entry name" value="Sulfatase"/>
    <property type="match status" value="1"/>
</dbReference>
<dbReference type="PANTHER" id="PTHR42693">
    <property type="entry name" value="ARYLSULFATASE FAMILY MEMBER"/>
    <property type="match status" value="1"/>
</dbReference>
<keyword evidence="3" id="KW-0479">Metal-binding</keyword>
<evidence type="ECO:0000256" key="8">
    <source>
        <dbReference type="SAM" id="SignalP"/>
    </source>
</evidence>
<evidence type="ECO:0000313" key="11">
    <source>
        <dbReference type="Proteomes" id="UP001158067"/>
    </source>
</evidence>
<feature type="signal peptide" evidence="8">
    <location>
        <begin position="1"/>
        <end position="19"/>
    </location>
</feature>
<keyword evidence="11" id="KW-1185">Reference proteome</keyword>
<name>A0ABY1PYV6_9BACT</name>
<evidence type="ECO:0000256" key="3">
    <source>
        <dbReference type="ARBA" id="ARBA00022723"/>
    </source>
</evidence>
<dbReference type="Gene3D" id="3.30.1120.10">
    <property type="match status" value="1"/>
</dbReference>
<evidence type="ECO:0000256" key="1">
    <source>
        <dbReference type="ARBA" id="ARBA00001913"/>
    </source>
</evidence>
<evidence type="ECO:0000256" key="6">
    <source>
        <dbReference type="ARBA" id="ARBA00022837"/>
    </source>
</evidence>
<dbReference type="InterPro" id="IPR050738">
    <property type="entry name" value="Sulfatase"/>
</dbReference>
<keyword evidence="4 8" id="KW-0732">Signal</keyword>
<comment type="similarity">
    <text evidence="2">Belongs to the sulfatase family.</text>
</comment>
<accession>A0ABY1PYV6</accession>
<organism evidence="10 11">
    <name type="scientific">Neorhodopirellula lusitana</name>
    <dbReference type="NCBI Taxonomy" id="445327"/>
    <lineage>
        <taxon>Bacteria</taxon>
        <taxon>Pseudomonadati</taxon>
        <taxon>Planctomycetota</taxon>
        <taxon>Planctomycetia</taxon>
        <taxon>Pirellulales</taxon>
        <taxon>Pirellulaceae</taxon>
        <taxon>Neorhodopirellula</taxon>
    </lineage>
</organism>
<feature type="domain" description="Sulfatase N-terminal" evidence="9">
    <location>
        <begin position="25"/>
        <end position="350"/>
    </location>
</feature>
<evidence type="ECO:0000256" key="2">
    <source>
        <dbReference type="ARBA" id="ARBA00008779"/>
    </source>
</evidence>
<dbReference type="Gene3D" id="3.40.720.10">
    <property type="entry name" value="Alkaline Phosphatase, subunit A"/>
    <property type="match status" value="1"/>
</dbReference>